<organism evidence="1 2">
    <name type="scientific">Heterorhabditis bacteriophora</name>
    <name type="common">Entomopathogenic nematode worm</name>
    <dbReference type="NCBI Taxonomy" id="37862"/>
    <lineage>
        <taxon>Eukaryota</taxon>
        <taxon>Metazoa</taxon>
        <taxon>Ecdysozoa</taxon>
        <taxon>Nematoda</taxon>
        <taxon>Chromadorea</taxon>
        <taxon>Rhabditida</taxon>
        <taxon>Rhabditina</taxon>
        <taxon>Rhabditomorpha</taxon>
        <taxon>Strongyloidea</taxon>
        <taxon>Heterorhabditidae</taxon>
        <taxon>Heterorhabditis</taxon>
    </lineage>
</organism>
<proteinExistence type="predicted"/>
<dbReference type="Proteomes" id="UP000095283">
    <property type="component" value="Unplaced"/>
</dbReference>
<evidence type="ECO:0000313" key="1">
    <source>
        <dbReference type="Proteomes" id="UP000095283"/>
    </source>
</evidence>
<dbReference type="AlphaFoldDB" id="A0A1I7X598"/>
<name>A0A1I7X598_HETBA</name>
<evidence type="ECO:0000313" key="2">
    <source>
        <dbReference type="WBParaSite" id="Hba_12561"/>
    </source>
</evidence>
<keyword evidence="1" id="KW-1185">Reference proteome</keyword>
<protein>
    <submittedName>
        <fullName evidence="2">COMM domain-containing protein</fullName>
    </submittedName>
</protein>
<sequence>MGDDGALLVSELYNIGLVSQISTVFTNCLREKSLYPLESTTSIPDKIKQQLSVFLDGRLEKKVDRETEWKVNVVVNNQHVQKSLHVITEINIHGQKLEFDLEQFAKFRQELARSMLALEKYQPNT</sequence>
<accession>A0A1I7X598</accession>
<reference evidence="2" key="1">
    <citation type="submission" date="2016-11" db="UniProtKB">
        <authorList>
            <consortium name="WormBaseParasite"/>
        </authorList>
    </citation>
    <scope>IDENTIFICATION</scope>
</reference>
<dbReference type="WBParaSite" id="Hba_12561">
    <property type="protein sequence ID" value="Hba_12561"/>
    <property type="gene ID" value="Hba_12561"/>
</dbReference>